<dbReference type="AlphaFoldDB" id="A0AAN8ZH41"/>
<keyword evidence="3" id="KW-0813">Transport</keyword>
<keyword evidence="9 11" id="KW-0472">Membrane</keyword>
<evidence type="ECO:0000256" key="2">
    <source>
        <dbReference type="ARBA" id="ARBA00007809"/>
    </source>
</evidence>
<evidence type="ECO:0000256" key="8">
    <source>
        <dbReference type="ARBA" id="ARBA00022989"/>
    </source>
</evidence>
<dbReference type="PANTHER" id="PTHR10791">
    <property type="entry name" value="RAG1-ACTIVATING PROTEIN 1"/>
    <property type="match status" value="1"/>
</dbReference>
<dbReference type="EMBL" id="JBAMMX010000005">
    <property type="protein sequence ID" value="KAK6940919.1"/>
    <property type="molecule type" value="Genomic_DNA"/>
</dbReference>
<comment type="subcellular location">
    <subcellularLocation>
        <location evidence="1">Cell membrane</location>
        <topology evidence="1">Multi-pass membrane protein</topology>
    </subcellularLocation>
</comment>
<keyword evidence="13" id="KW-1185">Reference proteome</keyword>
<dbReference type="FunFam" id="1.20.1280.290:FF:000003">
    <property type="entry name" value="Bidirectional sugar transporter SWEET"/>
    <property type="match status" value="1"/>
</dbReference>
<evidence type="ECO:0000313" key="12">
    <source>
        <dbReference type="EMBL" id="KAK6940919.1"/>
    </source>
</evidence>
<feature type="transmembrane region" description="Helical" evidence="11">
    <location>
        <begin position="50"/>
        <end position="72"/>
    </location>
</feature>
<proteinExistence type="inferred from homology"/>
<dbReference type="InterPro" id="IPR004316">
    <property type="entry name" value="SWEET_rpt"/>
</dbReference>
<dbReference type="GO" id="GO:0051119">
    <property type="term" value="F:sugar transmembrane transporter activity"/>
    <property type="evidence" value="ECO:0007669"/>
    <property type="project" value="InterPro"/>
</dbReference>
<dbReference type="Gene3D" id="1.20.1280.290">
    <property type="match status" value="1"/>
</dbReference>
<evidence type="ECO:0000256" key="3">
    <source>
        <dbReference type="ARBA" id="ARBA00022448"/>
    </source>
</evidence>
<feature type="transmembrane region" description="Helical" evidence="11">
    <location>
        <begin position="20"/>
        <end position="38"/>
    </location>
</feature>
<evidence type="ECO:0000256" key="7">
    <source>
        <dbReference type="ARBA" id="ARBA00022737"/>
    </source>
</evidence>
<feature type="non-terminal residue" evidence="12">
    <location>
        <position position="163"/>
    </location>
</feature>
<organism evidence="12 13">
    <name type="scientific">Dillenia turbinata</name>
    <dbReference type="NCBI Taxonomy" id="194707"/>
    <lineage>
        <taxon>Eukaryota</taxon>
        <taxon>Viridiplantae</taxon>
        <taxon>Streptophyta</taxon>
        <taxon>Embryophyta</taxon>
        <taxon>Tracheophyta</taxon>
        <taxon>Spermatophyta</taxon>
        <taxon>Magnoliopsida</taxon>
        <taxon>eudicotyledons</taxon>
        <taxon>Gunneridae</taxon>
        <taxon>Pentapetalae</taxon>
        <taxon>Dilleniales</taxon>
        <taxon>Dilleniaceae</taxon>
        <taxon>Dillenia</taxon>
    </lineage>
</organism>
<keyword evidence="5 12" id="KW-0762">Sugar transport</keyword>
<evidence type="ECO:0000256" key="4">
    <source>
        <dbReference type="ARBA" id="ARBA00022475"/>
    </source>
</evidence>
<sequence length="163" mass="18619">MLMLYYAFLKTNGSQRVTIVGWICAVFSVSVFAAPLSIMRRVIETKSAEYMPFSLSLCLTICAIMWFFYGLLIKDMFIALPNVLGFGFGIAQMILYMIYKNGKKQKRVLPESTLQEPTLQMGIRVQEMIDESQIEASIPEDEEEDKKSNDEKNKSTETIEVET</sequence>
<comment type="caution">
    <text evidence="12">The sequence shown here is derived from an EMBL/GenBank/DDBJ whole genome shotgun (WGS) entry which is preliminary data.</text>
</comment>
<gene>
    <name evidence="12" type="ORF">RJ641_030450</name>
</gene>
<dbReference type="Proteomes" id="UP001370490">
    <property type="component" value="Unassembled WGS sequence"/>
</dbReference>
<feature type="region of interest" description="Disordered" evidence="10">
    <location>
        <begin position="134"/>
        <end position="163"/>
    </location>
</feature>
<reference evidence="12 13" key="1">
    <citation type="submission" date="2023-12" db="EMBL/GenBank/DDBJ databases">
        <title>A high-quality genome assembly for Dillenia turbinata (Dilleniales).</title>
        <authorList>
            <person name="Chanderbali A."/>
        </authorList>
    </citation>
    <scope>NUCLEOTIDE SEQUENCE [LARGE SCALE GENOMIC DNA]</scope>
    <source>
        <strain evidence="12">LSX21</strain>
        <tissue evidence="12">Leaf</tissue>
    </source>
</reference>
<feature type="compositionally biased region" description="Basic and acidic residues" evidence="10">
    <location>
        <begin position="145"/>
        <end position="157"/>
    </location>
</feature>
<comment type="similarity">
    <text evidence="2">Belongs to the SWEET sugar transporter family.</text>
</comment>
<evidence type="ECO:0000256" key="11">
    <source>
        <dbReference type="SAM" id="Phobius"/>
    </source>
</evidence>
<dbReference type="PANTHER" id="PTHR10791:SF157">
    <property type="entry name" value="BIDIRECTIONAL SUGAR TRANSPORTER SWEET"/>
    <property type="match status" value="1"/>
</dbReference>
<keyword evidence="8 11" id="KW-1133">Transmembrane helix</keyword>
<evidence type="ECO:0000256" key="5">
    <source>
        <dbReference type="ARBA" id="ARBA00022597"/>
    </source>
</evidence>
<evidence type="ECO:0000256" key="1">
    <source>
        <dbReference type="ARBA" id="ARBA00004651"/>
    </source>
</evidence>
<evidence type="ECO:0000256" key="6">
    <source>
        <dbReference type="ARBA" id="ARBA00022692"/>
    </source>
</evidence>
<keyword evidence="7" id="KW-0677">Repeat</keyword>
<evidence type="ECO:0000313" key="13">
    <source>
        <dbReference type="Proteomes" id="UP001370490"/>
    </source>
</evidence>
<dbReference type="Pfam" id="PF03083">
    <property type="entry name" value="MtN3_slv"/>
    <property type="match status" value="1"/>
</dbReference>
<evidence type="ECO:0000256" key="9">
    <source>
        <dbReference type="ARBA" id="ARBA00023136"/>
    </source>
</evidence>
<dbReference type="GO" id="GO:0005886">
    <property type="term" value="C:plasma membrane"/>
    <property type="evidence" value="ECO:0007669"/>
    <property type="project" value="UniProtKB-SubCell"/>
</dbReference>
<feature type="compositionally biased region" description="Acidic residues" evidence="10">
    <location>
        <begin position="134"/>
        <end position="144"/>
    </location>
</feature>
<keyword evidence="4" id="KW-1003">Cell membrane</keyword>
<keyword evidence="6 11" id="KW-0812">Transmembrane</keyword>
<evidence type="ECO:0000256" key="10">
    <source>
        <dbReference type="SAM" id="MobiDB-lite"/>
    </source>
</evidence>
<accession>A0AAN8ZH41</accession>
<protein>
    <submittedName>
        <fullName evidence="12">SWEET sugar transporter</fullName>
    </submittedName>
</protein>
<dbReference type="InterPro" id="IPR047664">
    <property type="entry name" value="SWEET"/>
</dbReference>
<name>A0AAN8ZH41_9MAGN</name>
<feature type="transmembrane region" description="Helical" evidence="11">
    <location>
        <begin position="78"/>
        <end position="99"/>
    </location>
</feature>